<dbReference type="AlphaFoldDB" id="A0A923N8R7"/>
<dbReference type="PROSITE" id="PS51755">
    <property type="entry name" value="OMPR_PHOB"/>
    <property type="match status" value="1"/>
</dbReference>
<dbReference type="Pfam" id="PF00486">
    <property type="entry name" value="Trans_reg_C"/>
    <property type="match status" value="1"/>
</dbReference>
<dbReference type="InterPro" id="IPR001789">
    <property type="entry name" value="Sig_transdc_resp-reg_receiver"/>
</dbReference>
<dbReference type="Gene3D" id="3.40.50.2300">
    <property type="match status" value="1"/>
</dbReference>
<evidence type="ECO:0000256" key="4">
    <source>
        <dbReference type="PROSITE-ProRule" id="PRU00169"/>
    </source>
</evidence>
<feature type="DNA-binding region" description="OmpR/PhoB-type" evidence="5">
    <location>
        <begin position="129"/>
        <end position="226"/>
    </location>
</feature>
<organism evidence="8 9">
    <name type="scientific">Pontibacter cellulosilyticus</name>
    <dbReference type="NCBI Taxonomy" id="1720253"/>
    <lineage>
        <taxon>Bacteria</taxon>
        <taxon>Pseudomonadati</taxon>
        <taxon>Bacteroidota</taxon>
        <taxon>Cytophagia</taxon>
        <taxon>Cytophagales</taxon>
        <taxon>Hymenobacteraceae</taxon>
        <taxon>Pontibacter</taxon>
    </lineage>
</organism>
<protein>
    <submittedName>
        <fullName evidence="8">Response regulator transcription factor</fullName>
    </submittedName>
</protein>
<dbReference type="InterPro" id="IPR039420">
    <property type="entry name" value="WalR-like"/>
</dbReference>
<dbReference type="PANTHER" id="PTHR48111:SF40">
    <property type="entry name" value="PHOSPHATE REGULON TRANSCRIPTIONAL REGULATORY PROTEIN PHOB"/>
    <property type="match status" value="1"/>
</dbReference>
<keyword evidence="1 4" id="KW-0597">Phosphoprotein</keyword>
<dbReference type="GO" id="GO:0032993">
    <property type="term" value="C:protein-DNA complex"/>
    <property type="evidence" value="ECO:0007669"/>
    <property type="project" value="TreeGrafter"/>
</dbReference>
<evidence type="ECO:0000256" key="1">
    <source>
        <dbReference type="ARBA" id="ARBA00022553"/>
    </source>
</evidence>
<evidence type="ECO:0000256" key="2">
    <source>
        <dbReference type="ARBA" id="ARBA00023012"/>
    </source>
</evidence>
<dbReference type="GO" id="GO:0000976">
    <property type="term" value="F:transcription cis-regulatory region binding"/>
    <property type="evidence" value="ECO:0007669"/>
    <property type="project" value="TreeGrafter"/>
</dbReference>
<evidence type="ECO:0000256" key="5">
    <source>
        <dbReference type="PROSITE-ProRule" id="PRU01091"/>
    </source>
</evidence>
<feature type="modified residue" description="4-aspartylphosphate" evidence="4">
    <location>
        <position position="51"/>
    </location>
</feature>
<keyword evidence="3 5" id="KW-0238">DNA-binding</keyword>
<dbReference type="InterPro" id="IPR001867">
    <property type="entry name" value="OmpR/PhoB-type_DNA-bd"/>
</dbReference>
<evidence type="ECO:0000313" key="9">
    <source>
        <dbReference type="Proteomes" id="UP000603640"/>
    </source>
</evidence>
<evidence type="ECO:0000259" key="7">
    <source>
        <dbReference type="PROSITE" id="PS51755"/>
    </source>
</evidence>
<dbReference type="SMART" id="SM00862">
    <property type="entry name" value="Trans_reg_C"/>
    <property type="match status" value="1"/>
</dbReference>
<dbReference type="EMBL" id="JACRVF010000005">
    <property type="protein sequence ID" value="MBC5994296.1"/>
    <property type="molecule type" value="Genomic_DNA"/>
</dbReference>
<keyword evidence="2" id="KW-0902">Two-component regulatory system</keyword>
<dbReference type="PROSITE" id="PS50110">
    <property type="entry name" value="RESPONSE_REGULATORY"/>
    <property type="match status" value="1"/>
</dbReference>
<comment type="caution">
    <text evidence="8">The sequence shown here is derived from an EMBL/GenBank/DDBJ whole genome shotgun (WGS) entry which is preliminary data.</text>
</comment>
<dbReference type="Gene3D" id="1.10.10.10">
    <property type="entry name" value="Winged helix-like DNA-binding domain superfamily/Winged helix DNA-binding domain"/>
    <property type="match status" value="1"/>
</dbReference>
<dbReference type="CDD" id="cd00383">
    <property type="entry name" value="trans_reg_C"/>
    <property type="match status" value="1"/>
</dbReference>
<keyword evidence="9" id="KW-1185">Reference proteome</keyword>
<dbReference type="GO" id="GO:0000156">
    <property type="term" value="F:phosphorelay response regulator activity"/>
    <property type="evidence" value="ECO:0007669"/>
    <property type="project" value="TreeGrafter"/>
</dbReference>
<sequence>MNILLAEDDPNFGIVLRDYLELHDYNVTLCKDGCLGITAFRKGKYDLCILDVMMPEKDGFTLAREIKKLNPETPLIFLTAKAMKEDMLEGFKIGADDYITKPFDSEVLLYKIKAVLNRKSPVQPEQKEQNDFTIGQYKFQSNLRILSHPDSEVKLSPKEAELLKMLCLHLNDVLPRDLALEKIWHEDTYFTARSMDVYIAKLRKYLKQDPSVEIINIHGRGYRLCVHNGVMM</sequence>
<dbReference type="PANTHER" id="PTHR48111">
    <property type="entry name" value="REGULATOR OF RPOS"/>
    <property type="match status" value="1"/>
</dbReference>
<dbReference type="SMART" id="SM00448">
    <property type="entry name" value="REC"/>
    <property type="match status" value="1"/>
</dbReference>
<dbReference type="InterPro" id="IPR036388">
    <property type="entry name" value="WH-like_DNA-bd_sf"/>
</dbReference>
<evidence type="ECO:0000259" key="6">
    <source>
        <dbReference type="PROSITE" id="PS50110"/>
    </source>
</evidence>
<gene>
    <name evidence="8" type="ORF">H8S84_15720</name>
</gene>
<evidence type="ECO:0000256" key="3">
    <source>
        <dbReference type="ARBA" id="ARBA00023125"/>
    </source>
</evidence>
<accession>A0A923N8R7</accession>
<evidence type="ECO:0000313" key="8">
    <source>
        <dbReference type="EMBL" id="MBC5994296.1"/>
    </source>
</evidence>
<dbReference type="Pfam" id="PF00072">
    <property type="entry name" value="Response_reg"/>
    <property type="match status" value="1"/>
</dbReference>
<dbReference type="SUPFAM" id="SSF52172">
    <property type="entry name" value="CheY-like"/>
    <property type="match status" value="1"/>
</dbReference>
<feature type="domain" description="OmpR/PhoB-type" evidence="7">
    <location>
        <begin position="129"/>
        <end position="226"/>
    </location>
</feature>
<dbReference type="InterPro" id="IPR011006">
    <property type="entry name" value="CheY-like_superfamily"/>
</dbReference>
<dbReference type="GO" id="GO:0006355">
    <property type="term" value="P:regulation of DNA-templated transcription"/>
    <property type="evidence" value="ECO:0007669"/>
    <property type="project" value="InterPro"/>
</dbReference>
<dbReference type="CDD" id="cd17574">
    <property type="entry name" value="REC_OmpR"/>
    <property type="match status" value="1"/>
</dbReference>
<dbReference type="RefSeq" id="WP_187068329.1">
    <property type="nucleotide sequence ID" value="NZ_JACRVF010000005.1"/>
</dbReference>
<feature type="domain" description="Response regulatory" evidence="6">
    <location>
        <begin position="2"/>
        <end position="116"/>
    </location>
</feature>
<reference evidence="8" key="1">
    <citation type="submission" date="2020-08" db="EMBL/GenBank/DDBJ databases">
        <title>Pontibacter sp. SD6 16S ribosomal RNA gene Genome sequencing and assembly.</title>
        <authorList>
            <person name="Kang M."/>
        </authorList>
    </citation>
    <scope>NUCLEOTIDE SEQUENCE</scope>
    <source>
        <strain evidence="8">SD6</strain>
    </source>
</reference>
<dbReference type="Proteomes" id="UP000603640">
    <property type="component" value="Unassembled WGS sequence"/>
</dbReference>
<name>A0A923N8R7_9BACT</name>
<proteinExistence type="predicted"/>